<dbReference type="PANTHER" id="PTHR42907">
    <property type="entry name" value="FMN-LINKED OXIDOREDUCTASES SUPERFAMILY PROTEIN"/>
    <property type="match status" value="1"/>
</dbReference>
<dbReference type="PaxDb" id="2903-EOD14649"/>
<evidence type="ECO:0000256" key="2">
    <source>
        <dbReference type="ARBA" id="ARBA00022555"/>
    </source>
</evidence>
<reference evidence="11" key="1">
    <citation type="journal article" date="2013" name="Nature">
        <title>Pan genome of the phytoplankton Emiliania underpins its global distribution.</title>
        <authorList>
            <person name="Read B.A."/>
            <person name="Kegel J."/>
            <person name="Klute M.J."/>
            <person name="Kuo A."/>
            <person name="Lefebvre S.C."/>
            <person name="Maumus F."/>
            <person name="Mayer C."/>
            <person name="Miller J."/>
            <person name="Monier A."/>
            <person name="Salamov A."/>
            <person name="Young J."/>
            <person name="Aguilar M."/>
            <person name="Claverie J.M."/>
            <person name="Frickenhaus S."/>
            <person name="Gonzalez K."/>
            <person name="Herman E.K."/>
            <person name="Lin Y.C."/>
            <person name="Napier J."/>
            <person name="Ogata H."/>
            <person name="Sarno A.F."/>
            <person name="Shmutz J."/>
            <person name="Schroeder D."/>
            <person name="de Vargas C."/>
            <person name="Verret F."/>
            <person name="von Dassow P."/>
            <person name="Valentin K."/>
            <person name="Van de Peer Y."/>
            <person name="Wheeler G."/>
            <person name="Dacks J.B."/>
            <person name="Delwiche C.F."/>
            <person name="Dyhrman S.T."/>
            <person name="Glockner G."/>
            <person name="John U."/>
            <person name="Richards T."/>
            <person name="Worden A.Z."/>
            <person name="Zhang X."/>
            <person name="Grigoriev I.V."/>
            <person name="Allen A.E."/>
            <person name="Bidle K."/>
            <person name="Borodovsky M."/>
            <person name="Bowler C."/>
            <person name="Brownlee C."/>
            <person name="Cock J.M."/>
            <person name="Elias M."/>
            <person name="Gladyshev V.N."/>
            <person name="Groth M."/>
            <person name="Guda C."/>
            <person name="Hadaegh A."/>
            <person name="Iglesias-Rodriguez M.D."/>
            <person name="Jenkins J."/>
            <person name="Jones B.M."/>
            <person name="Lawson T."/>
            <person name="Leese F."/>
            <person name="Lindquist E."/>
            <person name="Lobanov A."/>
            <person name="Lomsadze A."/>
            <person name="Malik S.B."/>
            <person name="Marsh M.E."/>
            <person name="Mackinder L."/>
            <person name="Mock T."/>
            <person name="Mueller-Roeber B."/>
            <person name="Pagarete A."/>
            <person name="Parker M."/>
            <person name="Probert I."/>
            <person name="Quesneville H."/>
            <person name="Raines C."/>
            <person name="Rensing S.A."/>
            <person name="Riano-Pachon D.M."/>
            <person name="Richier S."/>
            <person name="Rokitta S."/>
            <person name="Shiraiwa Y."/>
            <person name="Soanes D.M."/>
            <person name="van der Giezen M."/>
            <person name="Wahlund T.M."/>
            <person name="Williams B."/>
            <person name="Wilson W."/>
            <person name="Wolfe G."/>
            <person name="Wurch L.L."/>
        </authorList>
    </citation>
    <scope>NUCLEOTIDE SEQUENCE</scope>
</reference>
<comment type="cofactor">
    <cofactor evidence="1">
        <name>FMN</name>
        <dbReference type="ChEBI" id="CHEBI:58210"/>
    </cofactor>
</comment>
<evidence type="ECO:0000256" key="4">
    <source>
        <dbReference type="ARBA" id="ARBA00022643"/>
    </source>
</evidence>
<name>A0A0D3ITR4_EMIH1</name>
<keyword evidence="2" id="KW-0820">tRNA-binding</keyword>
<dbReference type="Gene3D" id="3.20.20.70">
    <property type="entry name" value="Aldolase class I"/>
    <property type="match status" value="1"/>
</dbReference>
<feature type="domain" description="DUS-like FMN-binding" evidence="9">
    <location>
        <begin position="19"/>
        <end position="276"/>
    </location>
</feature>
<evidence type="ECO:0000256" key="6">
    <source>
        <dbReference type="ARBA" id="ARBA00022857"/>
    </source>
</evidence>
<evidence type="ECO:0000313" key="10">
    <source>
        <dbReference type="EnsemblProtists" id="EOD14649"/>
    </source>
</evidence>
<keyword evidence="11" id="KW-1185">Reference proteome</keyword>
<dbReference type="PANTHER" id="PTHR42907:SF1">
    <property type="entry name" value="FMN-LINKED OXIDOREDUCTASES SUPERFAMILY PROTEIN"/>
    <property type="match status" value="1"/>
</dbReference>
<dbReference type="InterPro" id="IPR004653">
    <property type="entry name" value="DusA"/>
</dbReference>
<evidence type="ECO:0000256" key="7">
    <source>
        <dbReference type="ARBA" id="ARBA00022884"/>
    </source>
</evidence>
<keyword evidence="6" id="KW-0521">NADP</keyword>
<dbReference type="AlphaFoldDB" id="A0A0D3ITR4"/>
<dbReference type="GeneID" id="17260718"/>
<evidence type="ECO:0000256" key="8">
    <source>
        <dbReference type="ARBA" id="ARBA00023002"/>
    </source>
</evidence>
<evidence type="ECO:0000259" key="9">
    <source>
        <dbReference type="Pfam" id="PF01207"/>
    </source>
</evidence>
<dbReference type="KEGG" id="ehx:EMIHUDRAFT_197126"/>
<evidence type="ECO:0000256" key="3">
    <source>
        <dbReference type="ARBA" id="ARBA00022630"/>
    </source>
</evidence>
<sequence length="352" mass="37396">MVRTLPVSTAAFSDGALSVAPMMDYTNRFLRYLLRRVTRRTTLYTEMVTANTLVHCDPGELPRFLEHDGDNEHPVVLQIGGSDPAMLRRASALGASWGYDAINLNCGCPSDRVAGSGCFGAALMREPSLVGDCCAAMSEGAPGVPISVKCRIGVVGSAAEAIGADEAGAAFARARESPRGVSHFAVHARQAVLGGLSPAQNRQVPPLHYGVVERLAAALPHLSFSLNGGDLDAARAILLAGADSPSDGRLSGVMVGRAVVSRPWRRRLLEEYAAWGDAIEATTPQRIRRLVLAPALNLFAGSEPRGKKFRAALDTRAKDDSLGFSSLLLGVRRWGCVPVHIPGVFLFLSVTM</sequence>
<dbReference type="SUPFAM" id="SSF51395">
    <property type="entry name" value="FMN-linked oxidoreductases"/>
    <property type="match status" value="1"/>
</dbReference>
<dbReference type="InterPro" id="IPR035587">
    <property type="entry name" value="DUS-like_FMN-bd"/>
</dbReference>
<keyword evidence="4" id="KW-0288">FMN</keyword>
<evidence type="ECO:0000256" key="5">
    <source>
        <dbReference type="ARBA" id="ARBA00022694"/>
    </source>
</evidence>
<dbReference type="Proteomes" id="UP000013827">
    <property type="component" value="Unassembled WGS sequence"/>
</dbReference>
<dbReference type="GO" id="GO:0017150">
    <property type="term" value="F:tRNA dihydrouridine synthase activity"/>
    <property type="evidence" value="ECO:0007669"/>
    <property type="project" value="InterPro"/>
</dbReference>
<keyword evidence="3" id="KW-0285">Flavoprotein</keyword>
<protein>
    <recommendedName>
        <fullName evidence="9">DUS-like FMN-binding domain-containing protein</fullName>
    </recommendedName>
</protein>
<organism evidence="10 11">
    <name type="scientific">Emiliania huxleyi (strain CCMP1516)</name>
    <dbReference type="NCBI Taxonomy" id="280463"/>
    <lineage>
        <taxon>Eukaryota</taxon>
        <taxon>Haptista</taxon>
        <taxon>Haptophyta</taxon>
        <taxon>Prymnesiophyceae</taxon>
        <taxon>Isochrysidales</taxon>
        <taxon>Noelaerhabdaceae</taxon>
        <taxon>Emiliania</taxon>
    </lineage>
</organism>
<dbReference type="eggNOG" id="KOG2335">
    <property type="taxonomic scope" value="Eukaryota"/>
</dbReference>
<keyword evidence="7" id="KW-0694">RNA-binding</keyword>
<keyword evidence="8" id="KW-0560">Oxidoreductase</keyword>
<keyword evidence="5" id="KW-0819">tRNA processing</keyword>
<dbReference type="InterPro" id="IPR018517">
    <property type="entry name" value="tRNA_hU_synthase_CS"/>
</dbReference>
<evidence type="ECO:0000313" key="11">
    <source>
        <dbReference type="Proteomes" id="UP000013827"/>
    </source>
</evidence>
<accession>A0A0D3ITR4</accession>
<dbReference type="Pfam" id="PF01207">
    <property type="entry name" value="Dus"/>
    <property type="match status" value="1"/>
</dbReference>
<dbReference type="RefSeq" id="XP_005767078.1">
    <property type="nucleotide sequence ID" value="XM_005767021.1"/>
</dbReference>
<evidence type="ECO:0000256" key="1">
    <source>
        <dbReference type="ARBA" id="ARBA00001917"/>
    </source>
</evidence>
<dbReference type="OMA" id="MRANTRK"/>
<dbReference type="InterPro" id="IPR013785">
    <property type="entry name" value="Aldolase_TIM"/>
</dbReference>
<dbReference type="GO" id="GO:0050660">
    <property type="term" value="F:flavin adenine dinucleotide binding"/>
    <property type="evidence" value="ECO:0007669"/>
    <property type="project" value="InterPro"/>
</dbReference>
<proteinExistence type="predicted"/>
<dbReference type="EnsemblProtists" id="EOD14649">
    <property type="protein sequence ID" value="EOD14649"/>
    <property type="gene ID" value="EMIHUDRAFT_197126"/>
</dbReference>
<reference evidence="10" key="2">
    <citation type="submission" date="2024-10" db="UniProtKB">
        <authorList>
            <consortium name="EnsemblProtists"/>
        </authorList>
    </citation>
    <scope>IDENTIFICATION</scope>
</reference>
<dbReference type="CDD" id="cd02801">
    <property type="entry name" value="DUS_like_FMN"/>
    <property type="match status" value="1"/>
</dbReference>
<dbReference type="GO" id="GO:0000049">
    <property type="term" value="F:tRNA binding"/>
    <property type="evidence" value="ECO:0007669"/>
    <property type="project" value="UniProtKB-KW"/>
</dbReference>
<dbReference type="HOGENOM" id="CLU_013299_2_1_1"/>
<dbReference type="PROSITE" id="PS01136">
    <property type="entry name" value="UPF0034"/>
    <property type="match status" value="1"/>
</dbReference>